<dbReference type="CDD" id="cd24058">
    <property type="entry name" value="ASKHA_NBD_ROK_PPGK"/>
    <property type="match status" value="1"/>
</dbReference>
<keyword evidence="1" id="KW-0808">Transferase</keyword>
<reference evidence="1 2" key="1">
    <citation type="submission" date="2017-05" db="EMBL/GenBank/DDBJ databases">
        <authorList>
            <person name="Varghese N."/>
            <person name="Submissions S."/>
        </authorList>
    </citation>
    <scope>NUCLEOTIDE SEQUENCE [LARGE SCALE GENOMIC DNA]</scope>
    <source>
        <strain evidence="1 2">DSM 21985</strain>
    </source>
</reference>
<dbReference type="AlphaFoldDB" id="A0A521E4W1"/>
<keyword evidence="1" id="KW-0418">Kinase</keyword>
<dbReference type="OrthoDB" id="9810372at2"/>
<name>A0A521E4W1_9BACT</name>
<dbReference type="Proteomes" id="UP000317557">
    <property type="component" value="Unassembled WGS sequence"/>
</dbReference>
<dbReference type="InterPro" id="IPR043129">
    <property type="entry name" value="ATPase_NBD"/>
</dbReference>
<dbReference type="PANTHER" id="PTHR18964">
    <property type="entry name" value="ROK (REPRESSOR, ORF, KINASE) FAMILY"/>
    <property type="match status" value="1"/>
</dbReference>
<keyword evidence="2" id="KW-1185">Reference proteome</keyword>
<dbReference type="Gene3D" id="3.30.420.40">
    <property type="match status" value="2"/>
</dbReference>
<evidence type="ECO:0000313" key="2">
    <source>
        <dbReference type="Proteomes" id="UP000317557"/>
    </source>
</evidence>
<protein>
    <submittedName>
        <fullName evidence="1">Polyphosphate glucokinase</fullName>
    </submittedName>
</protein>
<sequence>MEVLGIDIGSYGIKGAIVDVEKGEIVSKKRTTQKIEDTRPHKLISKLHKVVKKFEWDGPIGCAFPAATSKGIVLSTTRIDQGWVDADADHLFSEITGCKVSTINDADATGLAEVNFGVGKDQRGTVIVLTVGTGIGSSLFVDGILVPNTELGQIEIKGISIEERASNRVRKEEGIRKKTWGKRLQLVLEHYEHLFHPDLFILGGQLSKKADKTFPYIKIKTKFKAASLLNNASIVGAAYYAASVQVDKKEFYKG</sequence>
<proteinExistence type="predicted"/>
<dbReference type="PANTHER" id="PTHR18964:SF146">
    <property type="entry name" value="POLYPHOSPHATE GLUCOKINASE"/>
    <property type="match status" value="1"/>
</dbReference>
<evidence type="ECO:0000313" key="1">
    <source>
        <dbReference type="EMBL" id="SMO78892.1"/>
    </source>
</evidence>
<dbReference type="SUPFAM" id="SSF53067">
    <property type="entry name" value="Actin-like ATPase domain"/>
    <property type="match status" value="1"/>
</dbReference>
<dbReference type="EMBL" id="FXTP01000010">
    <property type="protein sequence ID" value="SMO78892.1"/>
    <property type="molecule type" value="Genomic_DNA"/>
</dbReference>
<gene>
    <name evidence="1" type="ORF">SAMN06265219_110147</name>
</gene>
<dbReference type="GO" id="GO:0016301">
    <property type="term" value="F:kinase activity"/>
    <property type="evidence" value="ECO:0007669"/>
    <property type="project" value="UniProtKB-KW"/>
</dbReference>
<organism evidence="1 2">
    <name type="scientific">Gracilimonas mengyeensis</name>
    <dbReference type="NCBI Taxonomy" id="1302730"/>
    <lineage>
        <taxon>Bacteria</taxon>
        <taxon>Pseudomonadati</taxon>
        <taxon>Balneolota</taxon>
        <taxon>Balneolia</taxon>
        <taxon>Balneolales</taxon>
        <taxon>Balneolaceae</taxon>
        <taxon>Gracilimonas</taxon>
    </lineage>
</organism>
<dbReference type="Pfam" id="PF00480">
    <property type="entry name" value="ROK"/>
    <property type="match status" value="1"/>
</dbReference>
<dbReference type="RefSeq" id="WP_142454959.1">
    <property type="nucleotide sequence ID" value="NZ_FXTP01000010.1"/>
</dbReference>
<dbReference type="InterPro" id="IPR000600">
    <property type="entry name" value="ROK"/>
</dbReference>
<accession>A0A521E4W1</accession>
<dbReference type="NCBIfam" id="NF045942">
    <property type="entry name" value="PolPhglucPhase"/>
    <property type="match status" value="1"/>
</dbReference>